<feature type="chain" id="PRO_5001757640" description="DUF1329 domain-containing protein" evidence="1">
    <location>
        <begin position="24"/>
        <end position="452"/>
    </location>
</feature>
<feature type="signal peptide" evidence="1">
    <location>
        <begin position="1"/>
        <end position="23"/>
    </location>
</feature>
<dbReference type="Pfam" id="PF07044">
    <property type="entry name" value="DUF1329"/>
    <property type="match status" value="1"/>
</dbReference>
<comment type="caution">
    <text evidence="2">The sequence shown here is derived from an EMBL/GenBank/DDBJ whole genome shotgun (WGS) entry which is preliminary data.</text>
</comment>
<proteinExistence type="predicted"/>
<dbReference type="OrthoDB" id="178023at2"/>
<dbReference type="eggNOG" id="ENOG502Z7HQ">
    <property type="taxonomic scope" value="Bacteria"/>
</dbReference>
<dbReference type="EMBL" id="JMQN01000013">
    <property type="protein sequence ID" value="KEA65073.1"/>
    <property type="molecule type" value="Genomic_DNA"/>
</dbReference>
<protein>
    <recommendedName>
        <fullName evidence="4">DUF1329 domain-containing protein</fullName>
    </recommendedName>
</protein>
<evidence type="ECO:0000313" key="3">
    <source>
        <dbReference type="Proteomes" id="UP000028252"/>
    </source>
</evidence>
<name>A0A081G2R8_9GAMM</name>
<dbReference type="InterPro" id="IPR010752">
    <property type="entry name" value="DUF1329"/>
</dbReference>
<accession>A0A081G2R8</accession>
<evidence type="ECO:0000313" key="2">
    <source>
        <dbReference type="EMBL" id="KEA65073.1"/>
    </source>
</evidence>
<organism evidence="2 3">
    <name type="scientific">Marinobacterium lacunae</name>
    <dbReference type="NCBI Taxonomy" id="1232683"/>
    <lineage>
        <taxon>Bacteria</taxon>
        <taxon>Pseudomonadati</taxon>
        <taxon>Pseudomonadota</taxon>
        <taxon>Gammaproteobacteria</taxon>
        <taxon>Oceanospirillales</taxon>
        <taxon>Oceanospirillaceae</taxon>
        <taxon>Marinobacterium</taxon>
    </lineage>
</organism>
<dbReference type="STRING" id="1232683.ADIMK_0775"/>
<reference evidence="2 3" key="1">
    <citation type="submission" date="2014-04" db="EMBL/GenBank/DDBJ databases">
        <title>Marinobacterium kochiensis sp. nov., isolated from sediment sample collected from Kochi backwaters in Kerala, India.</title>
        <authorList>
            <person name="Singh A."/>
            <person name="Pinnaka A.K."/>
        </authorList>
    </citation>
    <scope>NUCLEOTIDE SEQUENCE [LARGE SCALE GENOMIC DNA]</scope>
    <source>
        <strain evidence="2 3">AK27</strain>
    </source>
</reference>
<evidence type="ECO:0008006" key="4">
    <source>
        <dbReference type="Google" id="ProtNLM"/>
    </source>
</evidence>
<dbReference type="Gene3D" id="2.50.20.10">
    <property type="entry name" value="Lipoprotein localisation LolA/LolB/LppX"/>
    <property type="match status" value="1"/>
</dbReference>
<dbReference type="Proteomes" id="UP000028252">
    <property type="component" value="Unassembled WGS sequence"/>
</dbReference>
<keyword evidence="3" id="KW-1185">Reference proteome</keyword>
<gene>
    <name evidence="2" type="ORF">ADIMK_0775</name>
</gene>
<sequence length="452" mass="49752">MKLTVQALVAGAALSLSASLALAAVDVQTANQLKSNLTPFGAEKAGNTDGSIPAWDGGYTSVAPGYENGAPRPDPFADEKPLFSITSANLAEYSDKLSDGVKALFAKHADFRMDIYPSHRTAAAPQWVYDNTFNNATGAQLGADKNSVSGAYGGIPFPIPQDGAEAMWNHRLSWSGESARYALRTFIVTADGNRALASEGEELIQWPYYYEGGNASSYDGTFQLGRFIVSGPASKAGEAILVHDPSEAGKRRNIWQYLVGQRRVRKAPSVAYDTPDFVTSGVGLFDEAFMMFGPIDRHDYTLVGKQEMFIPYNNNGAALASIDDLMGEHFLNPDHVRWELHRVWVVDANLKQGQRHTVPKRRYYIDEDSWHIVLFDGWDAKGDLWRMNYSLTYLVPELPALVTNVMWGGYDLQTGAYYLNAAMNGGTPHYEISKPISENNWSPVELANRGAR</sequence>
<dbReference type="CDD" id="cd16329">
    <property type="entry name" value="LolA_like"/>
    <property type="match status" value="1"/>
</dbReference>
<keyword evidence="1" id="KW-0732">Signal</keyword>
<evidence type="ECO:0000256" key="1">
    <source>
        <dbReference type="SAM" id="SignalP"/>
    </source>
</evidence>
<dbReference type="AlphaFoldDB" id="A0A081G2R8"/>
<dbReference type="RefSeq" id="WP_051692430.1">
    <property type="nucleotide sequence ID" value="NZ_JMQN01000013.1"/>
</dbReference>
<dbReference type="PATRIC" id="fig|1232683.4.peg.767"/>